<keyword evidence="11 16" id="KW-0066">ATP synthesis</keyword>
<feature type="transmembrane region" description="Helical" evidence="16">
    <location>
        <begin position="6"/>
        <end position="26"/>
    </location>
</feature>
<evidence type="ECO:0000256" key="15">
    <source>
        <dbReference type="ARBA" id="ARBA00037847"/>
    </source>
</evidence>
<keyword evidence="8 16" id="KW-1133">Transmembrane helix</keyword>
<dbReference type="InterPro" id="IPR028987">
    <property type="entry name" value="ATP_synth_B-like_membr_sf"/>
</dbReference>
<evidence type="ECO:0000256" key="2">
    <source>
        <dbReference type="ARBA" id="ARBA00022448"/>
    </source>
</evidence>
<dbReference type="Gene3D" id="6.10.250.1580">
    <property type="match status" value="1"/>
</dbReference>
<reference evidence="19" key="1">
    <citation type="journal article" date="2021" name="PeerJ">
        <title>Extensive microbial diversity within the chicken gut microbiome revealed by metagenomics and culture.</title>
        <authorList>
            <person name="Gilroy R."/>
            <person name="Ravi A."/>
            <person name="Getino M."/>
            <person name="Pursley I."/>
            <person name="Horton D.L."/>
            <person name="Alikhan N.F."/>
            <person name="Baker D."/>
            <person name="Gharbi K."/>
            <person name="Hall N."/>
            <person name="Watson M."/>
            <person name="Adriaenssens E.M."/>
            <person name="Foster-Nyarko E."/>
            <person name="Jarju S."/>
            <person name="Secka A."/>
            <person name="Antonio M."/>
            <person name="Oren A."/>
            <person name="Chaudhuri R.R."/>
            <person name="La Ragione R."/>
            <person name="Hildebrand F."/>
            <person name="Pallen M.J."/>
        </authorList>
    </citation>
    <scope>NUCLEOTIDE SEQUENCE</scope>
    <source>
        <strain evidence="19">687</strain>
    </source>
</reference>
<evidence type="ECO:0000256" key="8">
    <source>
        <dbReference type="ARBA" id="ARBA00022989"/>
    </source>
</evidence>
<evidence type="ECO:0000256" key="10">
    <source>
        <dbReference type="ARBA" id="ARBA00023136"/>
    </source>
</evidence>
<evidence type="ECO:0000256" key="1">
    <source>
        <dbReference type="ARBA" id="ARBA00005513"/>
    </source>
</evidence>
<dbReference type="InterPro" id="IPR002146">
    <property type="entry name" value="ATP_synth_b/b'su_bac/chlpt"/>
</dbReference>
<dbReference type="Proteomes" id="UP000824150">
    <property type="component" value="Unassembled WGS sequence"/>
</dbReference>
<comment type="function">
    <text evidence="13">Component of the F(0) channel, it forms part of the peripheral stalk, linking F(1) to F(0). The b'-subunit is a diverged and duplicated form of b found in plants and photosynthetic bacteria.</text>
</comment>
<sequence length="156" mass="17123">MEINATFLGQAVAFVIFALLCMKWVWPPLMRALEKRQQEIAEGLAAAEKAKKNLELAKSGSAETLRQAKQQAQQIIDAANKQRSQILDKAAQEAQAEKSRMLEAARSEIEAEKNKAREELRAEVAALALAGAQKILLEKADAQSDRALVKKIADAL</sequence>
<dbReference type="HAMAP" id="MF_01398">
    <property type="entry name" value="ATP_synth_b_bprime"/>
    <property type="match status" value="1"/>
</dbReference>
<dbReference type="GO" id="GO:0005886">
    <property type="term" value="C:plasma membrane"/>
    <property type="evidence" value="ECO:0007669"/>
    <property type="project" value="UniProtKB-SubCell"/>
</dbReference>
<protein>
    <recommendedName>
        <fullName evidence="16">ATP synthase subunit b</fullName>
    </recommendedName>
    <alternativeName>
        <fullName evidence="16">ATP synthase F(0) sector subunit b</fullName>
    </alternativeName>
    <alternativeName>
        <fullName evidence="16">ATPase subunit I</fullName>
    </alternativeName>
    <alternativeName>
        <fullName evidence="16">F-type ATPase subunit b</fullName>
        <shortName evidence="16">F-ATPase subunit b</shortName>
    </alternativeName>
</protein>
<dbReference type="SUPFAM" id="SSF81573">
    <property type="entry name" value="F1F0 ATP synthase subunit B, membrane domain"/>
    <property type="match status" value="1"/>
</dbReference>
<evidence type="ECO:0000313" key="20">
    <source>
        <dbReference type="Proteomes" id="UP000824150"/>
    </source>
</evidence>
<evidence type="ECO:0000256" key="6">
    <source>
        <dbReference type="ARBA" id="ARBA00022692"/>
    </source>
</evidence>
<keyword evidence="6 16" id="KW-0812">Transmembrane</keyword>
<dbReference type="EMBL" id="JAHLFG010000035">
    <property type="protein sequence ID" value="MBU3826484.1"/>
    <property type="molecule type" value="Genomic_DNA"/>
</dbReference>
<evidence type="ECO:0000256" key="3">
    <source>
        <dbReference type="ARBA" id="ARBA00022475"/>
    </source>
</evidence>
<dbReference type="GO" id="GO:0046961">
    <property type="term" value="F:proton-transporting ATPase activity, rotational mechanism"/>
    <property type="evidence" value="ECO:0007669"/>
    <property type="project" value="TreeGrafter"/>
</dbReference>
<gene>
    <name evidence="16" type="primary">atpF</name>
    <name evidence="19" type="ORF">IAA31_03225</name>
</gene>
<dbReference type="GO" id="GO:0046933">
    <property type="term" value="F:proton-transporting ATP synthase activity, rotational mechanism"/>
    <property type="evidence" value="ECO:0007669"/>
    <property type="project" value="UniProtKB-UniRule"/>
</dbReference>
<comment type="subcellular location">
    <subcellularLocation>
        <location evidence="16">Cell membrane</location>
        <topology evidence="16">Single-pass membrane protein</topology>
    </subcellularLocation>
    <subcellularLocation>
        <location evidence="15">Endomembrane system</location>
        <topology evidence="15">Single-pass membrane protein</topology>
    </subcellularLocation>
</comment>
<dbReference type="PANTHER" id="PTHR33445">
    <property type="entry name" value="ATP SYNTHASE SUBUNIT B', CHLOROPLASTIC"/>
    <property type="match status" value="1"/>
</dbReference>
<keyword evidence="4" id="KW-0997">Cell inner membrane</keyword>
<dbReference type="Pfam" id="PF00430">
    <property type="entry name" value="ATP-synt_B"/>
    <property type="match status" value="1"/>
</dbReference>
<dbReference type="AlphaFoldDB" id="A0A9E2KNH2"/>
<comment type="caution">
    <text evidence="19">The sequence shown here is derived from an EMBL/GenBank/DDBJ whole genome shotgun (WGS) entry which is preliminary data.</text>
</comment>
<evidence type="ECO:0000313" key="19">
    <source>
        <dbReference type="EMBL" id="MBU3826484.1"/>
    </source>
</evidence>
<organism evidence="19 20">
    <name type="scientific">Candidatus Anaerobiospirillum merdipullorum</name>
    <dbReference type="NCBI Taxonomy" id="2838450"/>
    <lineage>
        <taxon>Bacteria</taxon>
        <taxon>Pseudomonadati</taxon>
        <taxon>Pseudomonadota</taxon>
        <taxon>Gammaproteobacteria</taxon>
        <taxon>Aeromonadales</taxon>
        <taxon>Succinivibrionaceae</taxon>
        <taxon>Anaerobiospirillum</taxon>
    </lineage>
</organism>
<dbReference type="PANTHER" id="PTHR33445:SF1">
    <property type="entry name" value="ATP SYNTHASE SUBUNIT B"/>
    <property type="match status" value="1"/>
</dbReference>
<evidence type="ECO:0000256" key="18">
    <source>
        <dbReference type="SAM" id="Coils"/>
    </source>
</evidence>
<dbReference type="CDD" id="cd06503">
    <property type="entry name" value="ATP-synt_Fo_b"/>
    <property type="match status" value="1"/>
</dbReference>
<accession>A0A9E2KNH2</accession>
<keyword evidence="10 16" id="KW-0472">Membrane</keyword>
<comment type="function">
    <text evidence="12 16">F(1)F(0) ATP synthase produces ATP from ADP in the presence of a proton or sodium gradient. F-type ATPases consist of two structural domains, F(1) containing the extramembraneous catalytic core and F(0) containing the membrane proton channel, linked together by a central stalk and a peripheral stalk. During catalysis, ATP synthesis in the catalytic domain of F(1) is coupled via a rotary mechanism of the central stalk subunits to proton translocation.</text>
</comment>
<keyword evidence="18" id="KW-0175">Coiled coil</keyword>
<dbReference type="InterPro" id="IPR050059">
    <property type="entry name" value="ATP_synthase_B_chain"/>
</dbReference>
<comment type="similarity">
    <text evidence="1 16 17">Belongs to the ATPase B chain family.</text>
</comment>
<reference evidence="19" key="2">
    <citation type="submission" date="2021-04" db="EMBL/GenBank/DDBJ databases">
        <authorList>
            <person name="Gilroy R."/>
        </authorList>
    </citation>
    <scope>NUCLEOTIDE SEQUENCE</scope>
    <source>
        <strain evidence="19">687</strain>
    </source>
</reference>
<evidence type="ECO:0000256" key="16">
    <source>
        <dbReference type="HAMAP-Rule" id="MF_01398"/>
    </source>
</evidence>
<name>A0A9E2KNH2_9GAMM</name>
<feature type="coiled-coil region" evidence="18">
    <location>
        <begin position="30"/>
        <end position="126"/>
    </location>
</feature>
<evidence type="ECO:0000256" key="13">
    <source>
        <dbReference type="ARBA" id="ARBA00025614"/>
    </source>
</evidence>
<keyword evidence="3 16" id="KW-1003">Cell membrane</keyword>
<comment type="subunit">
    <text evidence="14">F-type ATPases have 2 components, F(1) - the catalytic core - and F(0) - the membrane proton channel. F(1) has five subunits: alpha(3), beta(3), gamma(1), delta(1), epsilon(1). F(0) has four main subunits: a(1), b(2) and c(10-14). The alpha and beta chains form an alternating ring which encloses part of the gamma chain. F(1) is attached to F(0) by a central stalk formed by the gamma and epsilon chains, while a peripheral stalk is formed by the delta and b chains.</text>
</comment>
<comment type="subunit">
    <text evidence="16">F-type ATPases have 2 components, F(1) - the catalytic core - and F(0) - the membrane proton channel. F(1) has five subunits: alpha(3), beta(3), gamma(1), delta(1), epsilon(1). F(0) has three main subunits: a(1), b(2) and c(10-14). The alpha and beta chains form an alternating ring which encloses part of the gamma chain. F(1) is attached to F(0) by a central stalk formed by the gamma and epsilon chains, while a peripheral stalk is formed by the delta and b chains.</text>
</comment>
<evidence type="ECO:0000256" key="5">
    <source>
        <dbReference type="ARBA" id="ARBA00022547"/>
    </source>
</evidence>
<evidence type="ECO:0000256" key="9">
    <source>
        <dbReference type="ARBA" id="ARBA00023065"/>
    </source>
</evidence>
<evidence type="ECO:0000256" key="14">
    <source>
        <dbReference type="ARBA" id="ARBA00026054"/>
    </source>
</evidence>
<evidence type="ECO:0000256" key="12">
    <source>
        <dbReference type="ARBA" id="ARBA00025198"/>
    </source>
</evidence>
<evidence type="ECO:0000256" key="17">
    <source>
        <dbReference type="RuleBase" id="RU003848"/>
    </source>
</evidence>
<keyword evidence="2 16" id="KW-0813">Transport</keyword>
<dbReference type="FunFam" id="1.20.5.620:FF:000001">
    <property type="entry name" value="ATP synthase subunit b"/>
    <property type="match status" value="1"/>
</dbReference>
<keyword evidence="7 16" id="KW-0375">Hydrogen ion transport</keyword>
<evidence type="ECO:0000256" key="7">
    <source>
        <dbReference type="ARBA" id="ARBA00022781"/>
    </source>
</evidence>
<dbReference type="GO" id="GO:0045259">
    <property type="term" value="C:proton-transporting ATP synthase complex"/>
    <property type="evidence" value="ECO:0007669"/>
    <property type="project" value="UniProtKB-KW"/>
</dbReference>
<evidence type="ECO:0000256" key="4">
    <source>
        <dbReference type="ARBA" id="ARBA00022519"/>
    </source>
</evidence>
<proteinExistence type="inferred from homology"/>
<keyword evidence="9 16" id="KW-0406">Ion transport</keyword>
<dbReference type="GO" id="GO:0012505">
    <property type="term" value="C:endomembrane system"/>
    <property type="evidence" value="ECO:0007669"/>
    <property type="project" value="UniProtKB-SubCell"/>
</dbReference>
<dbReference type="InterPro" id="IPR005864">
    <property type="entry name" value="ATP_synth_F0_bsu_bac"/>
</dbReference>
<dbReference type="NCBIfam" id="NF004411">
    <property type="entry name" value="PRK05759.1-2"/>
    <property type="match status" value="1"/>
</dbReference>
<evidence type="ECO:0000256" key="11">
    <source>
        <dbReference type="ARBA" id="ARBA00023310"/>
    </source>
</evidence>
<keyword evidence="5 16" id="KW-0138">CF(0)</keyword>
<dbReference type="NCBIfam" id="TIGR01144">
    <property type="entry name" value="ATP_synt_b"/>
    <property type="match status" value="1"/>
</dbReference>